<dbReference type="SUPFAM" id="SSF52540">
    <property type="entry name" value="P-loop containing nucleoside triphosphate hydrolases"/>
    <property type="match status" value="1"/>
</dbReference>
<dbReference type="InterPro" id="IPR005654">
    <property type="entry name" value="ATPase_AFG1-like"/>
</dbReference>
<dbReference type="PANTHER" id="PTHR12169">
    <property type="entry name" value="ATPASE N2B"/>
    <property type="match status" value="1"/>
</dbReference>
<keyword evidence="3" id="KW-0132">Cell division</keyword>
<evidence type="ECO:0000256" key="2">
    <source>
        <dbReference type="ARBA" id="ARBA00022840"/>
    </source>
</evidence>
<gene>
    <name evidence="3" type="primary">zapE</name>
    <name evidence="3" type="ORF">NM961_06210</name>
</gene>
<dbReference type="Gene3D" id="3.40.50.300">
    <property type="entry name" value="P-loop containing nucleotide triphosphate hydrolases"/>
    <property type="match status" value="1"/>
</dbReference>
<proteinExistence type="predicted"/>
<dbReference type="Pfam" id="PF03969">
    <property type="entry name" value="AFG1_ATPase"/>
    <property type="match status" value="1"/>
</dbReference>
<dbReference type="NCBIfam" id="NF040713">
    <property type="entry name" value="ZapE"/>
    <property type="match status" value="1"/>
</dbReference>
<accession>A0ABT1QPU3</accession>
<evidence type="ECO:0000256" key="1">
    <source>
        <dbReference type="ARBA" id="ARBA00022741"/>
    </source>
</evidence>
<comment type="caution">
    <text evidence="3">The sequence shown here is derived from an EMBL/GenBank/DDBJ whole genome shotgun (WGS) entry which is preliminary data.</text>
</comment>
<keyword evidence="3" id="KW-0131">Cell cycle</keyword>
<dbReference type="Proteomes" id="UP001165498">
    <property type="component" value="Unassembled WGS sequence"/>
</dbReference>
<evidence type="ECO:0000313" key="3">
    <source>
        <dbReference type="EMBL" id="MCQ4164302.1"/>
    </source>
</evidence>
<dbReference type="PANTHER" id="PTHR12169:SF6">
    <property type="entry name" value="AFG1-LIKE ATPASE"/>
    <property type="match status" value="1"/>
</dbReference>
<organism evidence="3 4">
    <name type="scientific">Tahibacter harae</name>
    <dbReference type="NCBI Taxonomy" id="2963937"/>
    <lineage>
        <taxon>Bacteria</taxon>
        <taxon>Pseudomonadati</taxon>
        <taxon>Pseudomonadota</taxon>
        <taxon>Gammaproteobacteria</taxon>
        <taxon>Lysobacterales</taxon>
        <taxon>Rhodanobacteraceae</taxon>
        <taxon>Tahibacter</taxon>
    </lineage>
</organism>
<sequence>MSASAHYRAGVARGDWQDDAAQRAVLAELDRISTELLASEPAGLFARLRARFAAPAAVRGLYLWGGVGRGKTFLIDLFYEQLPLAQKKRVHYHRFMREVQAQLKDLPGREDPLADVAETIAAGARVLCLDEFFVSDIGDAMILGGLLKHLFARGVCLVTTSNTAPPNLYANGLQRDRFLPAIALIQQHCTVFEIVSAQDWRLRALTQARVFHHPLGHDAERALGDCFQRISHGAALAQTQIRVHDRGIPVLRLAEDVVWFAFEAICEGPRAVADYIEIGKLYGSVIVSGVPQFTPTMEDAARRFIEMVDEFYDRHVKLILSAAVPIIDLYDGERLRAEFSRTESRLIEMQSEDYLAREHLP</sequence>
<dbReference type="GO" id="GO:0051301">
    <property type="term" value="P:cell division"/>
    <property type="evidence" value="ECO:0007669"/>
    <property type="project" value="UniProtKB-KW"/>
</dbReference>
<dbReference type="EMBL" id="JANFQO010000004">
    <property type="protein sequence ID" value="MCQ4164302.1"/>
    <property type="molecule type" value="Genomic_DNA"/>
</dbReference>
<keyword evidence="2" id="KW-0067">ATP-binding</keyword>
<protein>
    <submittedName>
        <fullName evidence="3">Cell division protein ZapE</fullName>
    </submittedName>
</protein>
<evidence type="ECO:0000313" key="4">
    <source>
        <dbReference type="Proteomes" id="UP001165498"/>
    </source>
</evidence>
<keyword evidence="1" id="KW-0547">Nucleotide-binding</keyword>
<dbReference type="RefSeq" id="WP_255913046.1">
    <property type="nucleotide sequence ID" value="NZ_JANFQO010000004.1"/>
</dbReference>
<dbReference type="InterPro" id="IPR027417">
    <property type="entry name" value="P-loop_NTPase"/>
</dbReference>
<reference evidence="3" key="1">
    <citation type="submission" date="2022-07" db="EMBL/GenBank/DDBJ databases">
        <title>Tahibacter sp., a new gammaproteobacterium isolated from the silt sample collected at pig farm.</title>
        <authorList>
            <person name="Chen H."/>
        </authorList>
    </citation>
    <scope>NUCLEOTIDE SEQUENCE</scope>
    <source>
        <strain evidence="3">P2K</strain>
    </source>
</reference>
<keyword evidence="4" id="KW-1185">Reference proteome</keyword>
<name>A0ABT1QPU3_9GAMM</name>